<name>A0AAE0F8B4_9CHLO</name>
<protein>
    <submittedName>
        <fullName evidence="1">Uncharacterized protein</fullName>
    </submittedName>
</protein>
<gene>
    <name evidence="1" type="ORF">CYMTET_35927</name>
</gene>
<dbReference type="Proteomes" id="UP001190700">
    <property type="component" value="Unassembled WGS sequence"/>
</dbReference>
<accession>A0AAE0F8B4</accession>
<keyword evidence="2" id="KW-1185">Reference proteome</keyword>
<sequence length="66" mass="6810">MLKLNVGGKTGLSVTMLKLNVGGKAGLSVTMLKLNVGGKAGSLTHNKLSGSIPTEMGKLHKLKHTL</sequence>
<reference evidence="1 2" key="1">
    <citation type="journal article" date="2015" name="Genome Biol. Evol.">
        <title>Comparative Genomics of a Bacterivorous Green Alga Reveals Evolutionary Causalities and Consequences of Phago-Mixotrophic Mode of Nutrition.</title>
        <authorList>
            <person name="Burns J.A."/>
            <person name="Paasch A."/>
            <person name="Narechania A."/>
            <person name="Kim E."/>
        </authorList>
    </citation>
    <scope>NUCLEOTIDE SEQUENCE [LARGE SCALE GENOMIC DNA]</scope>
    <source>
        <strain evidence="1 2">PLY_AMNH</strain>
    </source>
</reference>
<evidence type="ECO:0000313" key="1">
    <source>
        <dbReference type="EMBL" id="KAK3254875.1"/>
    </source>
</evidence>
<dbReference type="AlphaFoldDB" id="A0AAE0F8B4"/>
<proteinExistence type="predicted"/>
<dbReference type="EMBL" id="LGRX02023106">
    <property type="protein sequence ID" value="KAK3254875.1"/>
    <property type="molecule type" value="Genomic_DNA"/>
</dbReference>
<comment type="caution">
    <text evidence="1">The sequence shown here is derived from an EMBL/GenBank/DDBJ whole genome shotgun (WGS) entry which is preliminary data.</text>
</comment>
<organism evidence="1 2">
    <name type="scientific">Cymbomonas tetramitiformis</name>
    <dbReference type="NCBI Taxonomy" id="36881"/>
    <lineage>
        <taxon>Eukaryota</taxon>
        <taxon>Viridiplantae</taxon>
        <taxon>Chlorophyta</taxon>
        <taxon>Pyramimonadophyceae</taxon>
        <taxon>Pyramimonadales</taxon>
        <taxon>Pyramimonadaceae</taxon>
        <taxon>Cymbomonas</taxon>
    </lineage>
</organism>
<evidence type="ECO:0000313" key="2">
    <source>
        <dbReference type="Proteomes" id="UP001190700"/>
    </source>
</evidence>